<evidence type="ECO:0000256" key="2">
    <source>
        <dbReference type="ARBA" id="ARBA00022475"/>
    </source>
</evidence>
<dbReference type="AlphaFoldDB" id="A0A2H0R3T7"/>
<organism evidence="8 9">
    <name type="scientific">Candidatus Yanofskybacteria bacterium CG10_big_fil_rev_8_21_14_0_10_46_23</name>
    <dbReference type="NCBI Taxonomy" id="1975098"/>
    <lineage>
        <taxon>Bacteria</taxon>
        <taxon>Candidatus Yanofskyibacteriota</taxon>
    </lineage>
</organism>
<dbReference type="PANTHER" id="PTHR12677:SF59">
    <property type="entry name" value="GOLGI APPARATUS MEMBRANE PROTEIN TVP38-RELATED"/>
    <property type="match status" value="1"/>
</dbReference>
<sequence>MTLQKKEILVKALLAIALAIFLVDVFLPDVTSDSFQESVRQAGVWGPAVVIAYTILAHVFAPLVGSPVVFVSVAVFGIGEAFLYLYIASLISATINFYISRKLGRIWVRRLAGREGLEGMDKFLSVATTKILVIARLLGFSLFDFISYAAGLTKISFRKYFVITAVFAVIPMSIFAFLFKDFDFSSKVNFLFWLGLIILAGAIFSLTLKRNLENRIKTEEDL</sequence>
<feature type="transmembrane region" description="Helical" evidence="6">
    <location>
        <begin position="160"/>
        <end position="178"/>
    </location>
</feature>
<reference evidence="8 9" key="1">
    <citation type="submission" date="2017-09" db="EMBL/GenBank/DDBJ databases">
        <title>Depth-based differentiation of microbial function through sediment-hosted aquifers and enrichment of novel symbionts in the deep terrestrial subsurface.</title>
        <authorList>
            <person name="Probst A.J."/>
            <person name="Ladd B."/>
            <person name="Jarett J.K."/>
            <person name="Geller-Mcgrath D.E."/>
            <person name="Sieber C.M."/>
            <person name="Emerson J.B."/>
            <person name="Anantharaman K."/>
            <person name="Thomas B.C."/>
            <person name="Malmstrom R."/>
            <person name="Stieglmeier M."/>
            <person name="Klingl A."/>
            <person name="Woyke T."/>
            <person name="Ryan C.M."/>
            <person name="Banfield J.F."/>
        </authorList>
    </citation>
    <scope>NUCLEOTIDE SEQUENCE [LARGE SCALE GENOMIC DNA]</scope>
    <source>
        <strain evidence="8">CG10_big_fil_rev_8_21_14_0_10_46_23</strain>
    </source>
</reference>
<proteinExistence type="inferred from homology"/>
<dbReference type="EMBL" id="PCXO01000010">
    <property type="protein sequence ID" value="PIR41179.1"/>
    <property type="molecule type" value="Genomic_DNA"/>
</dbReference>
<feature type="transmembrane region" description="Helical" evidence="6">
    <location>
        <begin position="12"/>
        <end position="30"/>
    </location>
</feature>
<dbReference type="PANTHER" id="PTHR12677">
    <property type="entry name" value="GOLGI APPARATUS MEMBRANE PROTEIN TVP38-RELATED"/>
    <property type="match status" value="1"/>
</dbReference>
<name>A0A2H0R3T7_9BACT</name>
<comment type="caution">
    <text evidence="8">The sequence shown here is derived from an EMBL/GenBank/DDBJ whole genome shotgun (WGS) entry which is preliminary data.</text>
</comment>
<dbReference type="Pfam" id="PF09335">
    <property type="entry name" value="VTT_dom"/>
    <property type="match status" value="1"/>
</dbReference>
<evidence type="ECO:0000256" key="3">
    <source>
        <dbReference type="ARBA" id="ARBA00022692"/>
    </source>
</evidence>
<protein>
    <recommendedName>
        <fullName evidence="6">TVP38/TMEM64 family membrane protein</fullName>
    </recommendedName>
</protein>
<evidence type="ECO:0000313" key="9">
    <source>
        <dbReference type="Proteomes" id="UP000230232"/>
    </source>
</evidence>
<keyword evidence="2 6" id="KW-1003">Cell membrane</keyword>
<feature type="transmembrane region" description="Helical" evidence="6">
    <location>
        <begin position="123"/>
        <end position="148"/>
    </location>
</feature>
<evidence type="ECO:0000259" key="7">
    <source>
        <dbReference type="Pfam" id="PF09335"/>
    </source>
</evidence>
<comment type="similarity">
    <text evidence="6">Belongs to the TVP38/TMEM64 family.</text>
</comment>
<evidence type="ECO:0000313" key="8">
    <source>
        <dbReference type="EMBL" id="PIR41179.1"/>
    </source>
</evidence>
<comment type="subcellular location">
    <subcellularLocation>
        <location evidence="1 6">Cell membrane</location>
        <topology evidence="1 6">Multi-pass membrane protein</topology>
    </subcellularLocation>
</comment>
<feature type="transmembrane region" description="Helical" evidence="6">
    <location>
        <begin position="190"/>
        <end position="208"/>
    </location>
</feature>
<feature type="transmembrane region" description="Helical" evidence="6">
    <location>
        <begin position="50"/>
        <end position="76"/>
    </location>
</feature>
<evidence type="ECO:0000256" key="1">
    <source>
        <dbReference type="ARBA" id="ARBA00004651"/>
    </source>
</evidence>
<feature type="domain" description="VTT" evidence="7">
    <location>
        <begin position="65"/>
        <end position="179"/>
    </location>
</feature>
<keyword evidence="5 6" id="KW-0472">Membrane</keyword>
<dbReference type="InterPro" id="IPR032816">
    <property type="entry name" value="VTT_dom"/>
</dbReference>
<dbReference type="GO" id="GO:0005886">
    <property type="term" value="C:plasma membrane"/>
    <property type="evidence" value="ECO:0007669"/>
    <property type="project" value="UniProtKB-SubCell"/>
</dbReference>
<keyword evidence="3 6" id="KW-0812">Transmembrane</keyword>
<dbReference type="InterPro" id="IPR015414">
    <property type="entry name" value="TMEM64"/>
</dbReference>
<evidence type="ECO:0000256" key="5">
    <source>
        <dbReference type="ARBA" id="ARBA00023136"/>
    </source>
</evidence>
<dbReference type="Proteomes" id="UP000230232">
    <property type="component" value="Unassembled WGS sequence"/>
</dbReference>
<evidence type="ECO:0000256" key="6">
    <source>
        <dbReference type="RuleBase" id="RU366058"/>
    </source>
</evidence>
<evidence type="ECO:0000256" key="4">
    <source>
        <dbReference type="ARBA" id="ARBA00022989"/>
    </source>
</evidence>
<accession>A0A2H0R3T7</accession>
<gene>
    <name evidence="8" type="ORF">COV31_02100</name>
</gene>
<keyword evidence="4 6" id="KW-1133">Transmembrane helix</keyword>